<sequence>MNKNASQWLLGFLLVAFPLATLVLVLALASIPAQQLFMDQDELTSSTLLPDFAAIEQTPERKAQFLDMLRPMIAEKNAKLLKSRERLLKIKAEWDASQTISGVNKRNLEKLREKFHVTYETYPDDAKAVEILLLRVDVIPPAMVMAQAAVESGWGTSRFAEEAHNLFGHWCYKPGCGIVPSKRPAGAKHEVKKFNNVEESITAYFNNINTHNAYRPWRQLRAQLRDAPQQFTGSAMVAELGKYSGRGSAYIHELRTVIRSNNLE</sequence>
<proteinExistence type="predicted"/>
<dbReference type="InterPro" id="IPR053195">
    <property type="entry name" value="Bax-like"/>
</dbReference>
<accession>A0ABU1UZB7</accession>
<name>A0ABU1UZB7_9GAMM</name>
<dbReference type="PANTHER" id="PTHR40572">
    <property type="entry name" value="PROTEIN BAX"/>
    <property type="match status" value="1"/>
</dbReference>
<evidence type="ECO:0000259" key="1">
    <source>
        <dbReference type="SMART" id="SM00047"/>
    </source>
</evidence>
<evidence type="ECO:0000313" key="2">
    <source>
        <dbReference type="EMBL" id="MDR7090473.1"/>
    </source>
</evidence>
<reference evidence="2 3" key="1">
    <citation type="submission" date="2023-07" db="EMBL/GenBank/DDBJ databases">
        <title>Sorghum-associated microbial communities from plants grown in Nebraska, USA.</title>
        <authorList>
            <person name="Schachtman D."/>
        </authorList>
    </citation>
    <scope>NUCLEOTIDE SEQUENCE [LARGE SCALE GENOMIC DNA]</scope>
    <source>
        <strain evidence="2 3">BE190</strain>
    </source>
</reference>
<dbReference type="Pfam" id="PF01832">
    <property type="entry name" value="Glucosaminidase"/>
    <property type="match status" value="1"/>
</dbReference>
<comment type="caution">
    <text evidence="2">The sequence shown here is derived from an EMBL/GenBank/DDBJ whole genome shotgun (WGS) entry which is preliminary data.</text>
</comment>
<organism evidence="2 3">
    <name type="scientific">Cellvibrio fibrivorans</name>
    <dbReference type="NCBI Taxonomy" id="126350"/>
    <lineage>
        <taxon>Bacteria</taxon>
        <taxon>Pseudomonadati</taxon>
        <taxon>Pseudomonadota</taxon>
        <taxon>Gammaproteobacteria</taxon>
        <taxon>Cellvibrionales</taxon>
        <taxon>Cellvibrionaceae</taxon>
        <taxon>Cellvibrio</taxon>
    </lineage>
</organism>
<dbReference type="EMBL" id="JAVDVX010000004">
    <property type="protein sequence ID" value="MDR7090473.1"/>
    <property type="molecule type" value="Genomic_DNA"/>
</dbReference>
<keyword evidence="3" id="KW-1185">Reference proteome</keyword>
<protein>
    <submittedName>
        <fullName evidence="2">Bax protein</fullName>
    </submittedName>
</protein>
<dbReference type="SMART" id="SM00047">
    <property type="entry name" value="LYZ2"/>
    <property type="match status" value="1"/>
</dbReference>
<gene>
    <name evidence="2" type="ORF">J2X05_002497</name>
</gene>
<dbReference type="Gene3D" id="1.10.530.10">
    <property type="match status" value="1"/>
</dbReference>
<dbReference type="InterPro" id="IPR002901">
    <property type="entry name" value="MGlyc_endo_b_GlcNAc-like_dom"/>
</dbReference>
<dbReference type="RefSeq" id="WP_310072819.1">
    <property type="nucleotide sequence ID" value="NZ_JAVDVX010000004.1"/>
</dbReference>
<evidence type="ECO:0000313" key="3">
    <source>
        <dbReference type="Proteomes" id="UP001253595"/>
    </source>
</evidence>
<dbReference type="Proteomes" id="UP001253595">
    <property type="component" value="Unassembled WGS sequence"/>
</dbReference>
<feature type="domain" description="Mannosyl-glycoprotein endo-beta-N-acetylglucosamidase-like" evidence="1">
    <location>
        <begin position="114"/>
        <end position="251"/>
    </location>
</feature>
<dbReference type="PANTHER" id="PTHR40572:SF1">
    <property type="entry name" value="PROTEIN BAX"/>
    <property type="match status" value="1"/>
</dbReference>